<name>A0A1S2UXW5_9PSED</name>
<accession>A0A1S2UXW5</accession>
<proteinExistence type="inferred from homology"/>
<evidence type="ECO:0000256" key="1">
    <source>
        <dbReference type="ARBA" id="ARBA00022898"/>
    </source>
</evidence>
<evidence type="ECO:0000256" key="2">
    <source>
        <dbReference type="ARBA" id="ARBA00037999"/>
    </source>
</evidence>
<dbReference type="GO" id="GO:0000271">
    <property type="term" value="P:polysaccharide biosynthetic process"/>
    <property type="evidence" value="ECO:0007669"/>
    <property type="project" value="TreeGrafter"/>
</dbReference>
<dbReference type="Proteomes" id="UP000181661">
    <property type="component" value="Unassembled WGS sequence"/>
</dbReference>
<dbReference type="RefSeq" id="WP_071485071.1">
    <property type="nucleotide sequence ID" value="NZ_FNTS01000002.1"/>
</dbReference>
<dbReference type="AlphaFoldDB" id="A0A1S2UXW5"/>
<dbReference type="InterPro" id="IPR015424">
    <property type="entry name" value="PyrdxlP-dep_Trfase"/>
</dbReference>
<comment type="caution">
    <text evidence="6">The sequence shown here is derived from an EMBL/GenBank/DDBJ whole genome shotgun (WGS) entry which is preliminary data.</text>
</comment>
<keyword evidence="6" id="KW-0032">Aminotransferase</keyword>
<dbReference type="Proteomes" id="UP000182179">
    <property type="component" value="Unassembled WGS sequence"/>
</dbReference>
<dbReference type="Gene3D" id="3.90.1150.10">
    <property type="entry name" value="Aspartate Aminotransferase, domain 1"/>
    <property type="match status" value="1"/>
</dbReference>
<evidence type="ECO:0000313" key="9">
    <source>
        <dbReference type="Proteomes" id="UP000182179"/>
    </source>
</evidence>
<reference evidence="7 9" key="2">
    <citation type="submission" date="2016-10" db="EMBL/GenBank/DDBJ databases">
        <authorList>
            <person name="Varghese N."/>
            <person name="Submissions S."/>
        </authorList>
    </citation>
    <scope>NUCLEOTIDE SEQUENCE [LARGE SCALE GENOMIC DNA]</scope>
    <source>
        <strain evidence="7 9">BS2773</strain>
    </source>
</reference>
<reference evidence="6 8" key="1">
    <citation type="submission" date="2016-08" db="EMBL/GenBank/DDBJ databases">
        <title>Draft genome sequence of Pseudomonas costantinii LMG 22119, type strain isolated from cultivated mushroom (Agaricus bisporus) sporophores.</title>
        <authorList>
            <person name="Tambong J.T."/>
        </authorList>
    </citation>
    <scope>NUCLEOTIDE SEQUENCE [LARGE SCALE GENOMIC DNA]</scope>
    <source>
        <strain evidence="6 8">LMG 22119</strain>
    </source>
</reference>
<keyword evidence="9" id="KW-1185">Reference proteome</keyword>
<dbReference type="SUPFAM" id="SSF53383">
    <property type="entry name" value="PLP-dependent transferases"/>
    <property type="match status" value="1"/>
</dbReference>
<evidence type="ECO:0000256" key="5">
    <source>
        <dbReference type="RuleBase" id="RU004508"/>
    </source>
</evidence>
<dbReference type="InterPro" id="IPR015422">
    <property type="entry name" value="PyrdxlP-dep_Trfase_small"/>
</dbReference>
<dbReference type="GO" id="GO:0030170">
    <property type="term" value="F:pyridoxal phosphate binding"/>
    <property type="evidence" value="ECO:0007669"/>
    <property type="project" value="TreeGrafter"/>
</dbReference>
<dbReference type="EMBL" id="MDDR01000034">
    <property type="protein sequence ID" value="OIN51199.1"/>
    <property type="molecule type" value="Genomic_DNA"/>
</dbReference>
<dbReference type="OrthoDB" id="9804264at2"/>
<evidence type="ECO:0000313" key="6">
    <source>
        <dbReference type="EMBL" id="OIN51199.1"/>
    </source>
</evidence>
<dbReference type="GO" id="GO:0008483">
    <property type="term" value="F:transaminase activity"/>
    <property type="evidence" value="ECO:0007669"/>
    <property type="project" value="UniProtKB-KW"/>
</dbReference>
<dbReference type="Gene3D" id="3.40.640.10">
    <property type="entry name" value="Type I PLP-dependent aspartate aminotransferase-like (Major domain)"/>
    <property type="match status" value="1"/>
</dbReference>
<dbReference type="PANTHER" id="PTHR30244">
    <property type="entry name" value="TRANSAMINASE"/>
    <property type="match status" value="1"/>
</dbReference>
<organism evidence="6 8">
    <name type="scientific">Pseudomonas costantinii</name>
    <dbReference type="NCBI Taxonomy" id="168469"/>
    <lineage>
        <taxon>Bacteria</taxon>
        <taxon>Pseudomonadati</taxon>
        <taxon>Pseudomonadota</taxon>
        <taxon>Gammaproteobacteria</taxon>
        <taxon>Pseudomonadales</taxon>
        <taxon>Pseudomonadaceae</taxon>
        <taxon>Pseudomonas</taxon>
    </lineage>
</organism>
<dbReference type="Pfam" id="PF01041">
    <property type="entry name" value="DegT_DnrJ_EryC1"/>
    <property type="match status" value="2"/>
</dbReference>
<evidence type="ECO:0000256" key="3">
    <source>
        <dbReference type="PIRSR" id="PIRSR000390-1"/>
    </source>
</evidence>
<dbReference type="PIRSF" id="PIRSF000390">
    <property type="entry name" value="PLP_StrS"/>
    <property type="match status" value="1"/>
</dbReference>
<evidence type="ECO:0000313" key="8">
    <source>
        <dbReference type="Proteomes" id="UP000181661"/>
    </source>
</evidence>
<dbReference type="EMBL" id="FNTS01000002">
    <property type="protein sequence ID" value="SED92044.1"/>
    <property type="molecule type" value="Genomic_DNA"/>
</dbReference>
<keyword evidence="1 4" id="KW-0663">Pyridoxal phosphate</keyword>
<dbReference type="InterPro" id="IPR000653">
    <property type="entry name" value="DegT/StrS_aminotransferase"/>
</dbReference>
<feature type="active site" description="Proton acceptor" evidence="3">
    <location>
        <position position="178"/>
    </location>
</feature>
<keyword evidence="6" id="KW-0808">Transferase</keyword>
<protein>
    <submittedName>
        <fullName evidence="6">Nucleotide sugar aminotransferase</fullName>
    </submittedName>
    <submittedName>
        <fullName evidence="7">dTDP-4-amino-4,6-dideoxygalactose transaminase</fullName>
    </submittedName>
</protein>
<evidence type="ECO:0000313" key="7">
    <source>
        <dbReference type="EMBL" id="SED92044.1"/>
    </source>
</evidence>
<comment type="similarity">
    <text evidence="2 5">Belongs to the DegT/DnrJ/EryC1 family.</text>
</comment>
<gene>
    <name evidence="6" type="ORF">BFL40_16940</name>
    <name evidence="7" type="ORF">SAMN04515675_3146</name>
</gene>
<dbReference type="InterPro" id="IPR015421">
    <property type="entry name" value="PyrdxlP-dep_Trfase_major"/>
</dbReference>
<sequence length="411" mass="44353">MIRLVGPREIPPTAGLPLRWRDLLGLSGDLAPSLARQLSIPLPALPCSGTAALIIALRVLQQRMPGRTRLIVPAYTCPLVALAVHYCPPLQVVPCDLQPNSIDLDEQQLAQLCDESTLAVVVTHLAGRVADVDTAKRIANSVGAAIIEDAAQAMGALDDGNSVGLKGDVGFFSMALGKGLTTAEGGVLFSRDPVLHQALHRQCQKDLPFSLRWELQRSAELWGYALAYQPRGLYYVYGKALRAALAQGDEVAAVGDDFSVNDIPLHHLGGYRQKVGAAALARLPDHLQQGRARALRRAARLNALPGVSVLMDRPGQQGTWPFLMVMMPSAHARDAAMAQLWTSGLGVTRLFIHALPDYPDVAPLLQPGGDITQAQAFATRTLSISNSHWLTDEHFEQVLAQLKIIVTRQSD</sequence>
<dbReference type="PANTHER" id="PTHR30244:SF34">
    <property type="entry name" value="DTDP-4-AMINO-4,6-DIDEOXYGALACTOSE TRANSAMINASE"/>
    <property type="match status" value="1"/>
</dbReference>
<feature type="modified residue" description="N6-(pyridoxal phosphate)lysine" evidence="4">
    <location>
        <position position="178"/>
    </location>
</feature>
<evidence type="ECO:0000256" key="4">
    <source>
        <dbReference type="PIRSR" id="PIRSR000390-2"/>
    </source>
</evidence>